<keyword evidence="5" id="KW-1185">Reference proteome</keyword>
<evidence type="ECO:0000313" key="5">
    <source>
        <dbReference type="Proteomes" id="UP000255421"/>
    </source>
</evidence>
<evidence type="ECO:0000313" key="2">
    <source>
        <dbReference type="EMBL" id="RDI71045.1"/>
    </source>
</evidence>
<reference evidence="4" key="1">
    <citation type="submission" date="2016-10" db="EMBL/GenBank/DDBJ databases">
        <authorList>
            <person name="Varghese N."/>
            <person name="Submissions S."/>
        </authorList>
    </citation>
    <scope>NUCLEOTIDE SEQUENCE [LARGE SCALE GENOMIC DNA]</scope>
    <source>
        <strain evidence="4">CGMCC 1.12397</strain>
    </source>
</reference>
<evidence type="ECO:0000313" key="3">
    <source>
        <dbReference type="EMBL" id="SDQ58595.1"/>
    </source>
</evidence>
<sequence>MSRGADEEFPTPDPGREPNRLLLRAVCTVVLAAALAAWNYEFLLRLRPLLWPPTDPLSRWVGFVLLQAGAYLLLPAVVGSFAADRLYARYVADESD</sequence>
<keyword evidence="1" id="KW-1133">Transmembrane helix</keyword>
<proteinExistence type="predicted"/>
<evidence type="ECO:0000313" key="4">
    <source>
        <dbReference type="Proteomes" id="UP000199289"/>
    </source>
</evidence>
<keyword evidence="1" id="KW-0812">Transmembrane</keyword>
<reference evidence="3" key="2">
    <citation type="submission" date="2016-10" db="EMBL/GenBank/DDBJ databases">
        <authorList>
            <person name="de Groot N.N."/>
        </authorList>
    </citation>
    <scope>NUCLEOTIDE SEQUENCE [LARGE SCALE GENOMIC DNA]</scope>
    <source>
        <strain evidence="3">CGMCC 1.12397</strain>
    </source>
</reference>
<dbReference type="AlphaFoldDB" id="A0A1H1C382"/>
<feature type="transmembrane region" description="Helical" evidence="1">
    <location>
        <begin position="21"/>
        <end position="40"/>
    </location>
</feature>
<feature type="transmembrane region" description="Helical" evidence="1">
    <location>
        <begin position="60"/>
        <end position="83"/>
    </location>
</feature>
<accession>A0A1H1C382</accession>
<dbReference type="RefSeq" id="WP_092536859.1">
    <property type="nucleotide sequence ID" value="NZ_FNKQ01000002.1"/>
</dbReference>
<reference evidence="2 5" key="3">
    <citation type="submission" date="2018-07" db="EMBL/GenBank/DDBJ databases">
        <title>Genome sequence of extremly halophilic archaeon Halopelagius longus strain BC12-B1.</title>
        <authorList>
            <person name="Zhang X."/>
        </authorList>
    </citation>
    <scope>NUCLEOTIDE SEQUENCE [LARGE SCALE GENOMIC DNA]</scope>
    <source>
        <strain evidence="2 5">BC12-B1</strain>
    </source>
</reference>
<keyword evidence="1" id="KW-0472">Membrane</keyword>
<name>A0A1H1C382_9EURY</name>
<organism evidence="3 4">
    <name type="scientific">Halopelagius longus</name>
    <dbReference type="NCBI Taxonomy" id="1236180"/>
    <lineage>
        <taxon>Archaea</taxon>
        <taxon>Methanobacteriati</taxon>
        <taxon>Methanobacteriota</taxon>
        <taxon>Stenosarchaea group</taxon>
        <taxon>Halobacteria</taxon>
        <taxon>Halobacteriales</taxon>
        <taxon>Haloferacaceae</taxon>
    </lineage>
</organism>
<dbReference type="OrthoDB" id="305016at2157"/>
<protein>
    <submittedName>
        <fullName evidence="3">Uncharacterized protein</fullName>
    </submittedName>
</protein>
<evidence type="ECO:0000256" key="1">
    <source>
        <dbReference type="SAM" id="Phobius"/>
    </source>
</evidence>
<dbReference type="Proteomes" id="UP000199289">
    <property type="component" value="Unassembled WGS sequence"/>
</dbReference>
<dbReference type="EMBL" id="QQST01000001">
    <property type="protein sequence ID" value="RDI71045.1"/>
    <property type="molecule type" value="Genomic_DNA"/>
</dbReference>
<dbReference type="EMBL" id="FNKQ01000002">
    <property type="protein sequence ID" value="SDQ58595.1"/>
    <property type="molecule type" value="Genomic_DNA"/>
</dbReference>
<dbReference type="Proteomes" id="UP000255421">
    <property type="component" value="Unassembled WGS sequence"/>
</dbReference>
<gene>
    <name evidence="2" type="ORF">DWB78_04480</name>
    <name evidence="3" type="ORF">SAMN05216278_2087</name>
</gene>